<name>A0AAC9WJM2_9STAP</name>
<organism evidence="2 3">
    <name type="scientific">Staphylococcus lutrae</name>
    <dbReference type="NCBI Taxonomy" id="155085"/>
    <lineage>
        <taxon>Bacteria</taxon>
        <taxon>Bacillati</taxon>
        <taxon>Bacillota</taxon>
        <taxon>Bacilli</taxon>
        <taxon>Bacillales</taxon>
        <taxon>Staphylococcaceae</taxon>
        <taxon>Staphylococcus</taxon>
    </lineage>
</organism>
<evidence type="ECO:0000313" key="3">
    <source>
        <dbReference type="Proteomes" id="UP000242864"/>
    </source>
</evidence>
<feature type="transmembrane region" description="Helical" evidence="1">
    <location>
        <begin position="144"/>
        <end position="166"/>
    </location>
</feature>
<keyword evidence="1" id="KW-1133">Transmembrane helix</keyword>
<dbReference type="InterPro" id="IPR031690">
    <property type="entry name" value="DUF5079"/>
</dbReference>
<gene>
    <name evidence="2" type="ORF">B5P37_06545</name>
</gene>
<dbReference type="AlphaFoldDB" id="A0AAC9WJM2"/>
<feature type="transmembrane region" description="Helical" evidence="1">
    <location>
        <begin position="44"/>
        <end position="61"/>
    </location>
</feature>
<dbReference type="Proteomes" id="UP000242864">
    <property type="component" value="Chromosome"/>
</dbReference>
<feature type="transmembrane region" description="Helical" evidence="1">
    <location>
        <begin position="178"/>
        <end position="197"/>
    </location>
</feature>
<accession>A0AAC9WJM2</accession>
<keyword evidence="1" id="KW-0472">Membrane</keyword>
<evidence type="ECO:0008006" key="4">
    <source>
        <dbReference type="Google" id="ProtNLM"/>
    </source>
</evidence>
<sequence length="221" mass="25558">MLETYITNLKRSHMKPFIILLMILIILFNGLALAFTKAWSEVPVTIYVVLVAWFISCLVIMKQDSVKNIKVDELVTLRYLIVNLVVAYMQPVAFSTGYVIGNAYTFWNTLDDWLIIQVPIVISCVSTVLFSLNEFHLAVKRAKTRLNIIAVLLKLISFILIIYFTFKVPSVGEEYTYIWTLVVLIIPIDGYVLRSFFYYGLYIRTHRGEFDSSNIEQSDEE</sequence>
<feature type="transmembrane region" description="Helical" evidence="1">
    <location>
        <begin position="81"/>
        <end position="101"/>
    </location>
</feature>
<protein>
    <recommendedName>
        <fullName evidence="4">DUF5079 domain-containing protein</fullName>
    </recommendedName>
</protein>
<proteinExistence type="predicted"/>
<dbReference type="KEGG" id="slz:B5P37_06545"/>
<reference evidence="2 3" key="1">
    <citation type="submission" date="2017-04" db="EMBL/GenBank/DDBJ databases">
        <authorList>
            <person name="Veseli I.A."/>
            <person name="Tang C."/>
            <person name="Pombert J.-F."/>
        </authorList>
    </citation>
    <scope>NUCLEOTIDE SEQUENCE [LARGE SCALE GENOMIC DNA]</scope>
    <source>
        <strain evidence="2 3">ATCC 700373</strain>
    </source>
</reference>
<evidence type="ECO:0000313" key="2">
    <source>
        <dbReference type="EMBL" id="ARJ51001.1"/>
    </source>
</evidence>
<evidence type="ECO:0000256" key="1">
    <source>
        <dbReference type="SAM" id="Phobius"/>
    </source>
</evidence>
<keyword evidence="3" id="KW-1185">Reference proteome</keyword>
<dbReference type="RefSeq" id="WP_085237475.1">
    <property type="nucleotide sequence ID" value="NZ_PPRH01000041.1"/>
</dbReference>
<dbReference type="Pfam" id="PF16882">
    <property type="entry name" value="DUF5079"/>
    <property type="match status" value="1"/>
</dbReference>
<feature type="transmembrane region" description="Helical" evidence="1">
    <location>
        <begin position="113"/>
        <end position="132"/>
    </location>
</feature>
<dbReference type="EMBL" id="CP020773">
    <property type="protein sequence ID" value="ARJ51001.1"/>
    <property type="molecule type" value="Genomic_DNA"/>
</dbReference>
<keyword evidence="1" id="KW-0812">Transmembrane</keyword>